<name>A0A841GVI3_9BACT</name>
<evidence type="ECO:0000313" key="1">
    <source>
        <dbReference type="EMBL" id="MBB6069353.1"/>
    </source>
</evidence>
<evidence type="ECO:0000313" key="2">
    <source>
        <dbReference type="Proteomes" id="UP000582837"/>
    </source>
</evidence>
<proteinExistence type="predicted"/>
<dbReference type="RefSeq" id="WP_183685521.1">
    <property type="nucleotide sequence ID" value="NZ_JABDTL010000002.1"/>
</dbReference>
<keyword evidence="2" id="KW-1185">Reference proteome</keyword>
<comment type="caution">
    <text evidence="1">The sequence shown here is derived from an EMBL/GenBank/DDBJ whole genome shotgun (WGS) entry which is preliminary data.</text>
</comment>
<dbReference type="EMBL" id="JACHIA010000002">
    <property type="protein sequence ID" value="MBB6069353.1"/>
    <property type="molecule type" value="Genomic_DNA"/>
</dbReference>
<organism evidence="1 2">
    <name type="scientific">Longimicrobium terrae</name>
    <dbReference type="NCBI Taxonomy" id="1639882"/>
    <lineage>
        <taxon>Bacteria</taxon>
        <taxon>Pseudomonadati</taxon>
        <taxon>Gemmatimonadota</taxon>
        <taxon>Longimicrobiia</taxon>
        <taxon>Longimicrobiales</taxon>
        <taxon>Longimicrobiaceae</taxon>
        <taxon>Longimicrobium</taxon>
    </lineage>
</organism>
<accession>A0A841GVI3</accession>
<evidence type="ECO:0008006" key="3">
    <source>
        <dbReference type="Google" id="ProtNLM"/>
    </source>
</evidence>
<gene>
    <name evidence="1" type="ORF">HNQ61_000968</name>
</gene>
<dbReference type="Proteomes" id="UP000582837">
    <property type="component" value="Unassembled WGS sequence"/>
</dbReference>
<dbReference type="AlphaFoldDB" id="A0A841GVI3"/>
<reference evidence="1 2" key="1">
    <citation type="submission" date="2020-08" db="EMBL/GenBank/DDBJ databases">
        <title>Genomic Encyclopedia of Type Strains, Phase IV (KMG-IV): sequencing the most valuable type-strain genomes for metagenomic binning, comparative biology and taxonomic classification.</title>
        <authorList>
            <person name="Goeker M."/>
        </authorList>
    </citation>
    <scope>NUCLEOTIDE SEQUENCE [LARGE SCALE GENOMIC DNA]</scope>
    <source>
        <strain evidence="1 2">DSM 29007</strain>
    </source>
</reference>
<sequence>MAAPLPFNEFVAALQSLSRPVREDAVMQQQITELVERLREIGPLTRESLGAFVQTYPDSVPILATCVGLTQEQFKNQLSHRLDTSGWVTLARTRPAELIAFLDGEFGLVTQLQAQLSRPWTFADVLVERFLWSRRTATSAVGRGRGVEDEVEAVIKRIGVPYAVRTRFVGRSGEDAPCDLAIPHGGAGAQIVVAMKGFNSTGSKLTDAVTEIARMAAVRAPRQYVFAVVDGIGWRNRKADLRRIHALWDSEDIDGLYTLSHLGSFEVALRNALQRLNIVADA</sequence>
<protein>
    <recommendedName>
        <fullName evidence="3">Restriction endonuclease type II DpnII-like domain-containing protein</fullName>
    </recommendedName>
</protein>